<evidence type="ECO:0000313" key="10">
    <source>
        <dbReference type="EMBL" id="PUU84269.1"/>
    </source>
</evidence>
<evidence type="ECO:0000256" key="3">
    <source>
        <dbReference type="ARBA" id="ARBA00022771"/>
    </source>
</evidence>
<dbReference type="FunFam" id="2.10.230.10:FF:000001">
    <property type="entry name" value="DnaJ subfamily A member 2"/>
    <property type="match status" value="1"/>
</dbReference>
<dbReference type="PRINTS" id="PR00625">
    <property type="entry name" value="JDOMAIN"/>
</dbReference>
<dbReference type="AlphaFoldDB" id="A0A2T7A963"/>
<dbReference type="EMBL" id="NESQ01000002">
    <property type="protein sequence ID" value="PUU84269.1"/>
    <property type="molecule type" value="Genomic_DNA"/>
</dbReference>
<dbReference type="InterPro" id="IPR018253">
    <property type="entry name" value="DnaJ_domain_CS"/>
</dbReference>
<dbReference type="GO" id="GO:0006457">
    <property type="term" value="P:protein folding"/>
    <property type="evidence" value="ECO:0007669"/>
    <property type="project" value="InterPro"/>
</dbReference>
<evidence type="ECO:0008006" key="12">
    <source>
        <dbReference type="Google" id="ProtNLM"/>
    </source>
</evidence>
<gene>
    <name evidence="10" type="ORF">B9Z19DRAFT_1189041</name>
</gene>
<keyword evidence="5" id="KW-0143">Chaperone</keyword>
<dbReference type="STRING" id="42251.A0A2T7A963"/>
<sequence>MRLFKALFLLLLPVVMAQDYYKLLDIDKSASDRDIKRAYRKLSKKYHPDKNPGDETAKQKFVEVAEAYEALADPESRQIYDQYGAEGLKQRQSGGGGGGHHDPFDLFSRFFGGGGHYHQGDRGMRKGPNMEVKVHLPLRDFYNGAEKEFTVEKQMICEECEGTGSHDGHTESCNECGGRGVRIIKHQLAPGIFQQVQSVCDRCGGKGKIITHPCKVCGGNKVVKKATTHSLHVEKGSPKGIRIGFENEADESPEWEAGDLIVHVDEKEADDNFDEADEKYNYNGPPDGTWFRRRGKDLFWKEVLSLREALLGGWTRELVHLDGHKVKLTRAKGQTVQPGFVETVTNEGMPMFQSQSGDEYGDLLVEYVVILPDQMESGMRKDINAVFEKWRKKSGIDLYNGKDEL</sequence>
<dbReference type="Gene3D" id="1.10.287.110">
    <property type="entry name" value="DnaJ domain"/>
    <property type="match status" value="1"/>
</dbReference>
<dbReference type="InterPro" id="IPR001305">
    <property type="entry name" value="HSP_DnaJ_Cys-rich_dom"/>
</dbReference>
<protein>
    <recommendedName>
        <fullName evidence="12">DnaJ-domain-containing protein</fullName>
    </recommendedName>
</protein>
<evidence type="ECO:0000256" key="7">
    <source>
        <dbReference type="SAM" id="SignalP"/>
    </source>
</evidence>
<keyword evidence="4 6" id="KW-0862">Zinc</keyword>
<keyword evidence="11" id="KW-1185">Reference proteome</keyword>
<evidence type="ECO:0000313" key="11">
    <source>
        <dbReference type="Proteomes" id="UP000244722"/>
    </source>
</evidence>
<accession>A0A2T7A963</accession>
<dbReference type="GO" id="GO:0051082">
    <property type="term" value="F:unfolded protein binding"/>
    <property type="evidence" value="ECO:0007669"/>
    <property type="project" value="InterPro"/>
</dbReference>
<dbReference type="Pfam" id="PF01556">
    <property type="entry name" value="DnaJ_C"/>
    <property type="match status" value="2"/>
</dbReference>
<dbReference type="SUPFAM" id="SSF49493">
    <property type="entry name" value="HSP40/DnaJ peptide-binding domain"/>
    <property type="match status" value="2"/>
</dbReference>
<dbReference type="InterPro" id="IPR036410">
    <property type="entry name" value="HSP_DnaJ_Cys-rich_dom_sf"/>
</dbReference>
<dbReference type="Proteomes" id="UP000244722">
    <property type="component" value="Unassembled WGS sequence"/>
</dbReference>
<dbReference type="Pfam" id="PF00226">
    <property type="entry name" value="DnaJ"/>
    <property type="match status" value="1"/>
</dbReference>
<feature type="domain" description="J" evidence="8">
    <location>
        <begin position="19"/>
        <end position="84"/>
    </location>
</feature>
<proteinExistence type="predicted"/>
<dbReference type="CDD" id="cd06257">
    <property type="entry name" value="DnaJ"/>
    <property type="match status" value="1"/>
</dbReference>
<dbReference type="PROSITE" id="PS51188">
    <property type="entry name" value="ZF_CR"/>
    <property type="match status" value="1"/>
</dbReference>
<keyword evidence="1 6" id="KW-0479">Metal-binding</keyword>
<evidence type="ECO:0000256" key="5">
    <source>
        <dbReference type="ARBA" id="ARBA00023186"/>
    </source>
</evidence>
<evidence type="ECO:0000259" key="8">
    <source>
        <dbReference type="PROSITE" id="PS50076"/>
    </source>
</evidence>
<evidence type="ECO:0000256" key="1">
    <source>
        <dbReference type="ARBA" id="ARBA00022723"/>
    </source>
</evidence>
<evidence type="ECO:0000259" key="9">
    <source>
        <dbReference type="PROSITE" id="PS51188"/>
    </source>
</evidence>
<dbReference type="Gene3D" id="2.60.260.20">
    <property type="entry name" value="Urease metallochaperone UreE, N-terminal domain"/>
    <property type="match status" value="2"/>
</dbReference>
<keyword evidence="3 6" id="KW-0863">Zinc-finger</keyword>
<comment type="caution">
    <text evidence="10">The sequence shown here is derived from an EMBL/GenBank/DDBJ whole genome shotgun (WGS) entry which is preliminary data.</text>
</comment>
<dbReference type="CDD" id="cd10747">
    <property type="entry name" value="DnaJ_C"/>
    <property type="match status" value="1"/>
</dbReference>
<name>A0A2T7A963_TUBBO</name>
<evidence type="ECO:0000256" key="2">
    <source>
        <dbReference type="ARBA" id="ARBA00022737"/>
    </source>
</evidence>
<dbReference type="SMART" id="SM00271">
    <property type="entry name" value="DnaJ"/>
    <property type="match status" value="1"/>
</dbReference>
<organism evidence="10 11">
    <name type="scientific">Tuber borchii</name>
    <name type="common">White truffle</name>
    <dbReference type="NCBI Taxonomy" id="42251"/>
    <lineage>
        <taxon>Eukaryota</taxon>
        <taxon>Fungi</taxon>
        <taxon>Dikarya</taxon>
        <taxon>Ascomycota</taxon>
        <taxon>Pezizomycotina</taxon>
        <taxon>Pezizomycetes</taxon>
        <taxon>Pezizales</taxon>
        <taxon>Tuberaceae</taxon>
        <taxon>Tuber</taxon>
    </lineage>
</organism>
<dbReference type="InterPro" id="IPR044713">
    <property type="entry name" value="DNJA1/2-like"/>
</dbReference>
<keyword evidence="2" id="KW-0677">Repeat</keyword>
<feature type="signal peptide" evidence="7">
    <location>
        <begin position="1"/>
        <end position="17"/>
    </location>
</feature>
<dbReference type="InterPro" id="IPR036869">
    <property type="entry name" value="J_dom_sf"/>
</dbReference>
<dbReference type="SUPFAM" id="SSF57938">
    <property type="entry name" value="DnaJ/Hsp40 cysteine-rich domain"/>
    <property type="match status" value="1"/>
</dbReference>
<dbReference type="InterPro" id="IPR002939">
    <property type="entry name" value="DnaJ_C"/>
</dbReference>
<feature type="chain" id="PRO_5015413477" description="DnaJ-domain-containing protein" evidence="7">
    <location>
        <begin position="18"/>
        <end position="405"/>
    </location>
</feature>
<reference evidence="10 11" key="1">
    <citation type="submission" date="2017-04" db="EMBL/GenBank/DDBJ databases">
        <title>Draft genome sequence of Tuber borchii Vittad., a whitish edible truffle.</title>
        <authorList>
            <consortium name="DOE Joint Genome Institute"/>
            <person name="Murat C."/>
            <person name="Kuo A."/>
            <person name="Barry K.W."/>
            <person name="Clum A."/>
            <person name="Dockter R.B."/>
            <person name="Fauchery L."/>
            <person name="Iotti M."/>
            <person name="Kohler A."/>
            <person name="Labutti K."/>
            <person name="Lindquist E.A."/>
            <person name="Lipzen A."/>
            <person name="Ohm R.A."/>
            <person name="Wang M."/>
            <person name="Grigoriev I.V."/>
            <person name="Zambonelli A."/>
            <person name="Martin F.M."/>
        </authorList>
    </citation>
    <scope>NUCLEOTIDE SEQUENCE [LARGE SCALE GENOMIC DNA]</scope>
    <source>
        <strain evidence="10 11">Tbo3840</strain>
    </source>
</reference>
<dbReference type="GO" id="GO:0008270">
    <property type="term" value="F:zinc ion binding"/>
    <property type="evidence" value="ECO:0007669"/>
    <property type="project" value="UniProtKB-KW"/>
</dbReference>
<dbReference type="Pfam" id="PF00684">
    <property type="entry name" value="DnaJ_CXXCXGXG"/>
    <property type="match status" value="1"/>
</dbReference>
<evidence type="ECO:0000256" key="4">
    <source>
        <dbReference type="ARBA" id="ARBA00022833"/>
    </source>
</evidence>
<dbReference type="PANTHER" id="PTHR43888">
    <property type="entry name" value="DNAJ-LIKE-2, ISOFORM A-RELATED"/>
    <property type="match status" value="1"/>
</dbReference>
<keyword evidence="7" id="KW-0732">Signal</keyword>
<dbReference type="SUPFAM" id="SSF46565">
    <property type="entry name" value="Chaperone J-domain"/>
    <property type="match status" value="1"/>
</dbReference>
<feature type="zinc finger region" description="CR-type" evidence="6">
    <location>
        <begin position="144"/>
        <end position="226"/>
    </location>
</feature>
<dbReference type="PROSITE" id="PS50076">
    <property type="entry name" value="DNAJ_2"/>
    <property type="match status" value="1"/>
</dbReference>
<evidence type="ECO:0000256" key="6">
    <source>
        <dbReference type="PROSITE-ProRule" id="PRU00546"/>
    </source>
</evidence>
<dbReference type="GO" id="GO:0030544">
    <property type="term" value="F:Hsp70 protein binding"/>
    <property type="evidence" value="ECO:0007669"/>
    <property type="project" value="InterPro"/>
</dbReference>
<dbReference type="CDD" id="cd10719">
    <property type="entry name" value="DnaJ_zf"/>
    <property type="match status" value="1"/>
</dbReference>
<dbReference type="InterPro" id="IPR008971">
    <property type="entry name" value="HSP40/DnaJ_pept-bd"/>
</dbReference>
<dbReference type="Gene3D" id="2.10.230.10">
    <property type="entry name" value="Heat shock protein DnaJ, cysteine-rich domain"/>
    <property type="match status" value="1"/>
</dbReference>
<dbReference type="InterPro" id="IPR001623">
    <property type="entry name" value="DnaJ_domain"/>
</dbReference>
<dbReference type="OrthoDB" id="550424at2759"/>
<dbReference type="PROSITE" id="PS00636">
    <property type="entry name" value="DNAJ_1"/>
    <property type="match status" value="1"/>
</dbReference>
<feature type="domain" description="CR-type" evidence="9">
    <location>
        <begin position="144"/>
        <end position="226"/>
    </location>
</feature>